<proteinExistence type="inferred from homology"/>
<gene>
    <name evidence="16" type="primary">dnaQ</name>
    <name evidence="16" type="ORF">PPEP_b0200</name>
</gene>
<evidence type="ECO:0000256" key="5">
    <source>
        <dbReference type="ARBA" id="ARBA00022722"/>
    </source>
</evidence>
<feature type="domain" description="VRR-NUC" evidence="15">
    <location>
        <begin position="443"/>
        <end position="543"/>
    </location>
</feature>
<dbReference type="InterPro" id="IPR049125">
    <property type="entry name" value="FAN1-like_WH"/>
</dbReference>
<evidence type="ECO:0000256" key="2">
    <source>
        <dbReference type="ARBA" id="ARBA00001936"/>
    </source>
</evidence>
<dbReference type="PANTHER" id="PTHR15749">
    <property type="entry name" value="FANCONI-ASSOCIATED NUCLEASE 1"/>
    <property type="match status" value="1"/>
</dbReference>
<evidence type="ECO:0000256" key="9">
    <source>
        <dbReference type="ARBA" id="ARBA00022842"/>
    </source>
</evidence>
<dbReference type="InterPro" id="IPR014883">
    <property type="entry name" value="VRR_NUC"/>
</dbReference>
<evidence type="ECO:0000256" key="6">
    <source>
        <dbReference type="ARBA" id="ARBA00022723"/>
    </source>
</evidence>
<dbReference type="Pfam" id="PF00929">
    <property type="entry name" value="RNase_T"/>
    <property type="match status" value="1"/>
</dbReference>
<dbReference type="InterPro" id="IPR011856">
    <property type="entry name" value="tRNA_endonuc-like_dom_sf"/>
</dbReference>
<accession>A0A8I0MYV6</accession>
<keyword evidence="8" id="KW-0269">Exonuclease</keyword>
<dbReference type="GO" id="GO:0036297">
    <property type="term" value="P:interstrand cross-link repair"/>
    <property type="evidence" value="ECO:0007669"/>
    <property type="project" value="InterPro"/>
</dbReference>
<dbReference type="EMBL" id="AQHF01000033">
    <property type="protein sequence ID" value="MBE0348455.1"/>
    <property type="molecule type" value="Genomic_DNA"/>
</dbReference>
<keyword evidence="5" id="KW-0540">Nuclease</keyword>
<dbReference type="SMART" id="SM00990">
    <property type="entry name" value="VRR_NUC"/>
    <property type="match status" value="1"/>
</dbReference>
<evidence type="ECO:0000256" key="3">
    <source>
        <dbReference type="ARBA" id="ARBA00001946"/>
    </source>
</evidence>
<evidence type="ECO:0000259" key="14">
    <source>
        <dbReference type="SMART" id="SM00479"/>
    </source>
</evidence>
<name>A0A8I0MYV6_9GAMM</name>
<organism evidence="16 17">
    <name type="scientific">Pseudoalteromonas peptidolytica F12-50-A1</name>
    <dbReference type="NCBI Taxonomy" id="1315280"/>
    <lineage>
        <taxon>Bacteria</taxon>
        <taxon>Pseudomonadati</taxon>
        <taxon>Pseudomonadota</taxon>
        <taxon>Gammaproteobacteria</taxon>
        <taxon>Alteromonadales</taxon>
        <taxon>Pseudoalteromonadaceae</taxon>
        <taxon>Pseudoalteromonas</taxon>
    </lineage>
</organism>
<protein>
    <submittedName>
        <fullName evidence="16">DNA polymerase III subunit epsilon</fullName>
    </submittedName>
</protein>
<dbReference type="InterPro" id="IPR013520">
    <property type="entry name" value="Ribonucl_H"/>
</dbReference>
<reference evidence="16 17" key="1">
    <citation type="submission" date="2015-06" db="EMBL/GenBank/DDBJ databases">
        <title>Genome sequence of Pseudoalteromonas peptidolytica.</title>
        <authorList>
            <person name="Xie B.-B."/>
            <person name="Rong J.-C."/>
            <person name="Qin Q.-L."/>
            <person name="Zhang Y.-Z."/>
        </authorList>
    </citation>
    <scope>NUCLEOTIDE SEQUENCE [LARGE SCALE GENOMIC DNA]</scope>
    <source>
        <strain evidence="16 17">F12-50-A1</strain>
    </source>
</reference>
<comment type="cofactor">
    <cofactor evidence="3">
        <name>Mg(2+)</name>
        <dbReference type="ChEBI" id="CHEBI:18420"/>
    </cofactor>
</comment>
<dbReference type="GO" id="GO:0070336">
    <property type="term" value="F:flap-structured DNA binding"/>
    <property type="evidence" value="ECO:0007669"/>
    <property type="project" value="TreeGrafter"/>
</dbReference>
<dbReference type="Gene3D" id="3.40.1350.10">
    <property type="match status" value="1"/>
</dbReference>
<sequence>MRKELPNKYYLGHFNELLGYLQSTCQSLLSDKQHSLLQQLQRLPENELCLLVRFMSRKTPFIDIRELNYKEIADIETVSINLRKMGLLRPGDIEEIKTLLSCQTKPKLILLAEVMQLEGQPAKSAKKATWIDHLLCAAEPQKLIQQSSLAAFLTLSFLHDVDYFLFLYFGKLGYSLGHFSMRDLGVMQTRTDTQVYHAHFEHRSEATSAFYYAAERRTLEDKTPEELIQQSQRIASHQVPEVIGSYAEAEFSKYVLLLAQKLGVESPIYAELLEVSGHPKAEEVLIRFLYKSGNEELARQRLEKVIEGQHDETLMIFAEDFYERKFNKKRTSILTDMLRASPPPISIEEAYKGQTEAGVIAHYKRQGINAYHVENKLWLSLFGLTFWQELYRHPKSIMANEFSKTPSILKENRFYEVLEAEIDERLAKLSDAQVWRMWLLKQMSEHYAEPNRLFHWHEKLLEPIEMLLKHIPVSSLKKVLQMMCKNFNSMRSGFPDLMVIDQQSRMRFEEIKAPGDSLSRSQLVNISKLLNCGIPTAIKTVKWQITPDQPYVVVDVETTGGNKDFDRITEIALVKVINGEIVDKWQSLINPMRRIPQRITELTGITQSMVTEAPRFAEVIEKVEQFCLGAIFVAHNVNFDYGFVKHEFLRANVDFYRAKLCTVTLARQLIPGLHSYALAPLSKSLGVSLKDHHRAMADALAAAEIFIHINQLRLAR</sequence>
<feature type="domain" description="Exonuclease" evidence="14">
    <location>
        <begin position="550"/>
        <end position="715"/>
    </location>
</feature>
<evidence type="ECO:0000256" key="12">
    <source>
        <dbReference type="ARBA" id="ARBA00026073"/>
    </source>
</evidence>
<comment type="function">
    <text evidence="11">DNA polymerase III is a complex, multichain enzyme responsible for most of the replicative synthesis in bacteria. The epsilon subunit contain the editing function and is a proofreading 3'-5' exonuclease.</text>
</comment>
<dbReference type="AlphaFoldDB" id="A0A8I0MYV6"/>
<evidence type="ECO:0000256" key="13">
    <source>
        <dbReference type="ARBA" id="ARBA00049244"/>
    </source>
</evidence>
<evidence type="ECO:0000256" key="1">
    <source>
        <dbReference type="ARBA" id="ARBA00000983"/>
    </source>
</evidence>
<evidence type="ECO:0000256" key="11">
    <source>
        <dbReference type="ARBA" id="ARBA00025483"/>
    </source>
</evidence>
<keyword evidence="17" id="KW-1185">Reference proteome</keyword>
<dbReference type="GO" id="GO:0008409">
    <property type="term" value="F:5'-3' exonuclease activity"/>
    <property type="evidence" value="ECO:0007669"/>
    <property type="project" value="TreeGrafter"/>
</dbReference>
<evidence type="ECO:0000256" key="4">
    <source>
        <dbReference type="ARBA" id="ARBA00005533"/>
    </source>
</evidence>
<dbReference type="Gene3D" id="3.30.420.10">
    <property type="entry name" value="Ribonuclease H-like superfamily/Ribonuclease H"/>
    <property type="match status" value="1"/>
</dbReference>
<dbReference type="NCBIfam" id="TIGR00573">
    <property type="entry name" value="dnaq"/>
    <property type="match status" value="1"/>
</dbReference>
<dbReference type="GO" id="GO:0017108">
    <property type="term" value="F:5'-flap endonuclease activity"/>
    <property type="evidence" value="ECO:0007669"/>
    <property type="project" value="TreeGrafter"/>
</dbReference>
<evidence type="ECO:0000256" key="7">
    <source>
        <dbReference type="ARBA" id="ARBA00022801"/>
    </source>
</evidence>
<dbReference type="Pfam" id="PF21315">
    <property type="entry name" value="FAN1_HTH"/>
    <property type="match status" value="1"/>
</dbReference>
<dbReference type="GO" id="GO:0046872">
    <property type="term" value="F:metal ion binding"/>
    <property type="evidence" value="ECO:0007669"/>
    <property type="project" value="UniProtKB-KW"/>
</dbReference>
<dbReference type="InterPro" id="IPR033315">
    <property type="entry name" value="Fan1-like"/>
</dbReference>
<dbReference type="Proteomes" id="UP000660708">
    <property type="component" value="Unassembled WGS sequence"/>
</dbReference>
<dbReference type="GO" id="GO:0006260">
    <property type="term" value="P:DNA replication"/>
    <property type="evidence" value="ECO:0007669"/>
    <property type="project" value="InterPro"/>
</dbReference>
<dbReference type="InterPro" id="IPR012337">
    <property type="entry name" value="RNaseH-like_sf"/>
</dbReference>
<dbReference type="GO" id="GO:0004528">
    <property type="term" value="F:phosphodiesterase I activity"/>
    <property type="evidence" value="ECO:0007669"/>
    <property type="project" value="UniProtKB-EC"/>
</dbReference>
<comment type="catalytic activity">
    <reaction evidence="1">
        <text>Hydrolytically removes 5'-nucleotides successively from the 3'-hydroxy termini of 3'-hydroxy-terminated oligonucleotides.</text>
        <dbReference type="EC" id="3.1.4.1"/>
    </reaction>
</comment>
<dbReference type="SUPFAM" id="SSF53098">
    <property type="entry name" value="Ribonuclease H-like"/>
    <property type="match status" value="1"/>
</dbReference>
<dbReference type="GO" id="GO:0003887">
    <property type="term" value="F:DNA-directed DNA polymerase activity"/>
    <property type="evidence" value="ECO:0007669"/>
    <property type="project" value="UniProtKB-EC"/>
</dbReference>
<evidence type="ECO:0000313" key="17">
    <source>
        <dbReference type="Proteomes" id="UP000660708"/>
    </source>
</evidence>
<dbReference type="SMART" id="SM00479">
    <property type="entry name" value="EXOIII"/>
    <property type="match status" value="1"/>
</dbReference>
<dbReference type="CDD" id="cd06127">
    <property type="entry name" value="DEDDh"/>
    <property type="match status" value="1"/>
</dbReference>
<keyword evidence="10" id="KW-0464">Manganese</keyword>
<comment type="similarity">
    <text evidence="4">Belongs to the FAN1 family.</text>
</comment>
<dbReference type="InterPro" id="IPR036397">
    <property type="entry name" value="RNaseH_sf"/>
</dbReference>
<evidence type="ECO:0000313" key="16">
    <source>
        <dbReference type="EMBL" id="MBE0348455.1"/>
    </source>
</evidence>
<comment type="subunit">
    <text evidence="12">DNA polymerase III contains a core (composed of alpha, epsilon and theta chains) that associates with a tau subunit. This core dimerizes to form the POLIII' complex. PolIII' associates with the gamma complex (composed of gamma, delta, delta', psi and chi chains) and with the beta chain to form the complete DNA polymerase III complex.</text>
</comment>
<keyword evidence="9" id="KW-0460">Magnesium</keyword>
<keyword evidence="7" id="KW-0378">Hydrolase</keyword>
<dbReference type="RefSeq" id="WP_225740804.1">
    <property type="nucleotide sequence ID" value="NZ_AQHF01000033.1"/>
</dbReference>
<comment type="cofactor">
    <cofactor evidence="2">
        <name>Mn(2+)</name>
        <dbReference type="ChEBI" id="CHEBI:29035"/>
    </cofactor>
</comment>
<dbReference type="InterPro" id="IPR006054">
    <property type="entry name" value="DnaQ"/>
</dbReference>
<dbReference type="PANTHER" id="PTHR15749:SF4">
    <property type="entry name" value="FANCONI-ASSOCIATED NUCLEASE 1"/>
    <property type="match status" value="1"/>
</dbReference>
<evidence type="ECO:0000256" key="8">
    <source>
        <dbReference type="ARBA" id="ARBA00022839"/>
    </source>
</evidence>
<comment type="caution">
    <text evidence="16">The sequence shown here is derived from an EMBL/GenBank/DDBJ whole genome shotgun (WGS) entry which is preliminary data.</text>
</comment>
<dbReference type="FunFam" id="3.30.420.10:FF:000045">
    <property type="entry name" value="3'-5' exonuclease DinG"/>
    <property type="match status" value="1"/>
</dbReference>
<evidence type="ECO:0000256" key="10">
    <source>
        <dbReference type="ARBA" id="ARBA00023211"/>
    </source>
</evidence>
<comment type="catalytic activity">
    <reaction evidence="13">
        <text>DNA(n) + a 2'-deoxyribonucleoside 5'-triphosphate = DNA(n+1) + diphosphate</text>
        <dbReference type="Rhea" id="RHEA:22508"/>
        <dbReference type="Rhea" id="RHEA-COMP:17339"/>
        <dbReference type="Rhea" id="RHEA-COMP:17340"/>
        <dbReference type="ChEBI" id="CHEBI:33019"/>
        <dbReference type="ChEBI" id="CHEBI:61560"/>
        <dbReference type="ChEBI" id="CHEBI:173112"/>
        <dbReference type="EC" id="2.7.7.7"/>
    </reaction>
</comment>
<evidence type="ECO:0000259" key="15">
    <source>
        <dbReference type="SMART" id="SM00990"/>
    </source>
</evidence>
<dbReference type="Pfam" id="PF08774">
    <property type="entry name" value="VRR_NUC"/>
    <property type="match status" value="1"/>
</dbReference>
<keyword evidence="6" id="KW-0479">Metal-binding</keyword>